<dbReference type="HOGENOM" id="CLU_1713534_0_0_1"/>
<evidence type="ECO:0000313" key="3">
    <source>
        <dbReference type="Proteomes" id="UP000027265"/>
    </source>
</evidence>
<name>A0A067PWF8_9AGAM</name>
<dbReference type="InParanoid" id="A0A067PWF8"/>
<proteinExistence type="predicted"/>
<keyword evidence="3" id="KW-1185">Reference proteome</keyword>
<evidence type="ECO:0000256" key="1">
    <source>
        <dbReference type="SAM" id="MobiDB-lite"/>
    </source>
</evidence>
<dbReference type="Proteomes" id="UP000027265">
    <property type="component" value="Unassembled WGS sequence"/>
</dbReference>
<dbReference type="EMBL" id="KL197718">
    <property type="protein sequence ID" value="KDQ58200.1"/>
    <property type="molecule type" value="Genomic_DNA"/>
</dbReference>
<gene>
    <name evidence="2" type="ORF">JAAARDRAFT_260334</name>
</gene>
<reference evidence="3" key="1">
    <citation type="journal article" date="2014" name="Proc. Natl. Acad. Sci. U.S.A.">
        <title>Extensive sampling of basidiomycete genomes demonstrates inadequacy of the white-rot/brown-rot paradigm for wood decay fungi.</title>
        <authorList>
            <person name="Riley R."/>
            <person name="Salamov A.A."/>
            <person name="Brown D.W."/>
            <person name="Nagy L.G."/>
            <person name="Floudas D."/>
            <person name="Held B.W."/>
            <person name="Levasseur A."/>
            <person name="Lombard V."/>
            <person name="Morin E."/>
            <person name="Otillar R."/>
            <person name="Lindquist E.A."/>
            <person name="Sun H."/>
            <person name="LaButti K.M."/>
            <person name="Schmutz J."/>
            <person name="Jabbour D."/>
            <person name="Luo H."/>
            <person name="Baker S.E."/>
            <person name="Pisabarro A.G."/>
            <person name="Walton J.D."/>
            <person name="Blanchette R.A."/>
            <person name="Henrissat B."/>
            <person name="Martin F."/>
            <person name="Cullen D."/>
            <person name="Hibbett D.S."/>
            <person name="Grigoriev I.V."/>
        </authorList>
    </citation>
    <scope>NUCLEOTIDE SEQUENCE [LARGE SCALE GENOMIC DNA]</scope>
    <source>
        <strain evidence="3">MUCL 33604</strain>
    </source>
</reference>
<evidence type="ECO:0000313" key="2">
    <source>
        <dbReference type="EMBL" id="KDQ58200.1"/>
    </source>
</evidence>
<organism evidence="2 3">
    <name type="scientific">Jaapia argillacea MUCL 33604</name>
    <dbReference type="NCBI Taxonomy" id="933084"/>
    <lineage>
        <taxon>Eukaryota</taxon>
        <taxon>Fungi</taxon>
        <taxon>Dikarya</taxon>
        <taxon>Basidiomycota</taxon>
        <taxon>Agaricomycotina</taxon>
        <taxon>Agaricomycetes</taxon>
        <taxon>Agaricomycetidae</taxon>
        <taxon>Jaapiales</taxon>
        <taxon>Jaapiaceae</taxon>
        <taxon>Jaapia</taxon>
    </lineage>
</organism>
<protein>
    <submittedName>
        <fullName evidence="2">Uncharacterized protein</fullName>
    </submittedName>
</protein>
<accession>A0A067PWF8</accession>
<feature type="region of interest" description="Disordered" evidence="1">
    <location>
        <begin position="59"/>
        <end position="153"/>
    </location>
</feature>
<feature type="compositionally biased region" description="Low complexity" evidence="1">
    <location>
        <begin position="115"/>
        <end position="124"/>
    </location>
</feature>
<sequence>MHRSDGDSGSESESNLAVDPSLFVPSEYRRCNIKGCCNHVPPQVAYRWKLCQSCRRRTREYQRHRRGVSSQPNNAVGASGPDDRNKIPSSDQGRADSDDDSDVPLATKAARRSSVKSSPSRPLSGIMIRIKRPKKIVEPPVAKTPRGNQRSES</sequence>
<dbReference type="AlphaFoldDB" id="A0A067PWF8"/>